<keyword evidence="3" id="KW-1185">Reference proteome</keyword>
<evidence type="ECO:0000313" key="2">
    <source>
        <dbReference type="EMBL" id="RLM00063.1"/>
    </source>
</evidence>
<dbReference type="GO" id="GO:0042578">
    <property type="term" value="F:phosphoric ester hydrolase activity"/>
    <property type="evidence" value="ECO:0007669"/>
    <property type="project" value="UniProtKB-ARBA"/>
</dbReference>
<sequence>MRTTSSYLAAIAAAATAVSANPGAAKSLKDIKHLVFFMQENRAFDHYYGTMAGVRGFADPNTPITKNGLTTFQQPLNPPINGSSILTPWYINYAGGDYYNATQCMDAGSNSWVAMHGAWSNGDYNNWTHADTLYSMAYFTRKELRTQFDIMDSFTILDMNHQSIMGPTDPNRCMWMTGSVNSPGSPSNPDSDGGAMLDNTVTPGCDITYPVDANCFPFQWKTFPEYLQDAGISWQVYQDLDNFEDNPLAYFEQYLYAANGSALKERGDSYLGLQAFYKAAAEGTLPAVSWIIGAAELSEHPPNRPVDGAWLQQQVVQAVVDSPLYNETVLVISYDEQGGWYDHVPPVVAPKGTPGEWLIDPYTSSDPDYYTALGPGPRVPRCIVSAYTRGGNVFTELTDHTSDIMFAEAWAAAQGYEGVYSQEITPWRRATMSNLLNAFDWENPDFTKPNIYQVPKPPTLPIQPSDFTGNVSTLGSDTGPWAEPALCLSEYPNNQPAIPFGTANANQNMSLLVEEGFKRVRGLLSEGRYLVFETSGLALTNVDGKVADLSAATAAHEDIRQRWIIHAVDSEAAIPTSFYIQSALDKTYIAANPLGWLTSDIKDAQAFAFEYSPNGATYTLQPIERGNRWLRLLEDLETLIWEAEEAAQFKVFSVSYH</sequence>
<reference evidence="2 3" key="1">
    <citation type="submission" date="2018-08" db="EMBL/GenBank/DDBJ databases">
        <title>Draft genome sequences of two Aspergillus turcosus clinical strains isolated from bronchoalveolar lavage fluid: one azole-susceptible and the other azole-resistant.</title>
        <authorList>
            <person name="Parent-Michaud M."/>
            <person name="Dufresne P.J."/>
            <person name="Fournier E."/>
            <person name="Martineau C."/>
            <person name="Moreira S."/>
            <person name="Perkins V."/>
            <person name="De Repentigny L."/>
            <person name="Dufresne S.F."/>
        </authorList>
    </citation>
    <scope>NUCLEOTIDE SEQUENCE [LARGE SCALE GENOMIC DNA]</scope>
    <source>
        <strain evidence="2">HMR AF 1038</strain>
    </source>
</reference>
<dbReference type="STRING" id="1245748.A0A421DD71"/>
<proteinExistence type="predicted"/>
<dbReference type="Proteomes" id="UP000215289">
    <property type="component" value="Unassembled WGS sequence"/>
</dbReference>
<organism evidence="2 3">
    <name type="scientific">Aspergillus turcosus</name>
    <dbReference type="NCBI Taxonomy" id="1245748"/>
    <lineage>
        <taxon>Eukaryota</taxon>
        <taxon>Fungi</taxon>
        <taxon>Dikarya</taxon>
        <taxon>Ascomycota</taxon>
        <taxon>Pezizomycotina</taxon>
        <taxon>Eurotiomycetes</taxon>
        <taxon>Eurotiomycetidae</taxon>
        <taxon>Eurotiales</taxon>
        <taxon>Aspergillaceae</taxon>
        <taxon>Aspergillus</taxon>
        <taxon>Aspergillus subgen. Fumigati</taxon>
    </lineage>
</organism>
<dbReference type="CDD" id="cd16014">
    <property type="entry name" value="PLC"/>
    <property type="match status" value="1"/>
</dbReference>
<dbReference type="PANTHER" id="PTHR31956:SF1">
    <property type="entry name" value="NON-SPECIFIC PHOSPHOLIPASE C1"/>
    <property type="match status" value="1"/>
</dbReference>
<keyword evidence="1" id="KW-0378">Hydrolase</keyword>
<comment type="caution">
    <text evidence="2">The sequence shown here is derived from an EMBL/GenBank/DDBJ whole genome shotgun (WGS) entry which is preliminary data.</text>
</comment>
<dbReference type="OrthoDB" id="5135119at2759"/>
<evidence type="ECO:0000313" key="3">
    <source>
        <dbReference type="Proteomes" id="UP000215289"/>
    </source>
</evidence>
<accession>A0A421DD71</accession>
<name>A0A421DD71_9EURO</name>
<dbReference type="Gene3D" id="3.40.720.10">
    <property type="entry name" value="Alkaline Phosphatase, subunit A"/>
    <property type="match status" value="1"/>
</dbReference>
<gene>
    <name evidence="2" type="ORF">CFD26_103529</name>
</gene>
<dbReference type="EMBL" id="NIDN02000020">
    <property type="protein sequence ID" value="RLM00063.1"/>
    <property type="molecule type" value="Genomic_DNA"/>
</dbReference>
<dbReference type="InterPro" id="IPR017850">
    <property type="entry name" value="Alkaline_phosphatase_core_sf"/>
</dbReference>
<dbReference type="InterPro" id="IPR007312">
    <property type="entry name" value="Phosphoesterase"/>
</dbReference>
<dbReference type="AlphaFoldDB" id="A0A421DD71"/>
<dbReference type="PANTHER" id="PTHR31956">
    <property type="entry name" value="NON-SPECIFIC PHOSPHOLIPASE C4-RELATED"/>
    <property type="match status" value="1"/>
</dbReference>
<protein>
    <recommendedName>
        <fullName evidence="4">Phospholipase C</fullName>
    </recommendedName>
</protein>
<dbReference type="Pfam" id="PF04185">
    <property type="entry name" value="Phosphoesterase"/>
    <property type="match status" value="1"/>
</dbReference>
<evidence type="ECO:0000256" key="1">
    <source>
        <dbReference type="ARBA" id="ARBA00022801"/>
    </source>
</evidence>
<evidence type="ECO:0008006" key="4">
    <source>
        <dbReference type="Google" id="ProtNLM"/>
    </source>
</evidence>